<dbReference type="PANTHER" id="PTHR15034:SF5">
    <property type="entry name" value="DEATH DOMAIN-CONTAINING PROTEIN CRADD"/>
    <property type="match status" value="1"/>
</dbReference>
<feature type="domain" description="CARD" evidence="2">
    <location>
        <begin position="21"/>
        <end position="110"/>
    </location>
</feature>
<protein>
    <submittedName>
        <fullName evidence="4">Uncharacterized protein LOC106159007 isoform X1</fullName>
    </submittedName>
</protein>
<dbReference type="InterPro" id="IPR011990">
    <property type="entry name" value="TPR-like_helical_dom_sf"/>
</dbReference>
<dbReference type="InterPro" id="IPR001315">
    <property type="entry name" value="CARD"/>
</dbReference>
<dbReference type="PANTHER" id="PTHR15034">
    <property type="entry name" value="DEATH DOMAIN-CONTAINING PROTEIN CRADD"/>
    <property type="match status" value="1"/>
</dbReference>
<dbReference type="SUPFAM" id="SSF47986">
    <property type="entry name" value="DEATH domain"/>
    <property type="match status" value="2"/>
</dbReference>
<sequence>MHISLHNTGYWRKPVARRVLMELDQKESLRRHRVAITDDLEPKEVLDYLNQDGVLTDNDCELVSTGKTRKVRCQLLLSLLPRRGPSAYGAFTRALGDARYEHIQQLLMPADDSGEIGSGTEAFSTEIKELVETCSTERKEFEDACSTRKKEISDSGDETLRKNVLTNAMSDESQPKRLASTTENARNDAEHNPCTKCRNLLIGVSGNKQLSSLLHRHCCLFFDNVEPIDLIDHHFQEGVLSDDECERVRAGATRKDRCETLFKELAKRPAANGVLSTLKKSLEKKYNFILDRIDDDIHGQLTEVPGDLSPSRKQEVRQKRHENVFHDDNSLTTVDGAKVYVEKSASKSCQKQESPHPKKIPKCQNRVATPKVSSDTDSDGYLQIATRKRQQRRRKTRQRDEQHGDVVVIHHSPKTLFTTKPSSTFTESAACKRLSVAFNYLSTLINQGCYEEFESVSANLQNQYVHEPDMTCLLSYLHASRDLFKNDFDAAKRHIDLAFETVPKTSDPKYFTVELFTAKTRMYVTQKRLEKLENALDDVKQIIETDPTGCTGRAAGWLYMNDGRSKTSQMTTLNPYNRNYLTNYSQLHAMAKESFQRALENFQRDGGKDGPLGSGYAICRLCILLLKCGDNGLTMNTLHPSEDDVKTAGGYIRQLEDSSIPIPKILEVHLLLGKCDYQFRRGNIVRALEHAEAALSLATQLNMLEFTEHARNRVVFLKTETPLQLKEVTDEKDLAVLFEKNSETAEETDGITSA</sequence>
<dbReference type="Proteomes" id="UP000085678">
    <property type="component" value="Unplaced"/>
</dbReference>
<dbReference type="GO" id="GO:0002020">
    <property type="term" value="F:protease binding"/>
    <property type="evidence" value="ECO:0007669"/>
    <property type="project" value="InterPro"/>
</dbReference>
<feature type="region of interest" description="Disordered" evidence="1">
    <location>
        <begin position="166"/>
        <end position="190"/>
    </location>
</feature>
<dbReference type="RefSeq" id="XP_013390618.1">
    <property type="nucleotide sequence ID" value="XM_013535164.2"/>
</dbReference>
<dbReference type="SMART" id="SM00114">
    <property type="entry name" value="CARD"/>
    <property type="match status" value="1"/>
</dbReference>
<accession>A0A1S3HX83</accession>
<reference evidence="4" key="1">
    <citation type="submission" date="2025-08" db="UniProtKB">
        <authorList>
            <consortium name="RefSeq"/>
        </authorList>
    </citation>
    <scope>IDENTIFICATION</scope>
    <source>
        <tissue evidence="4">Gonads</tissue>
    </source>
</reference>
<dbReference type="InterPro" id="IPR037939">
    <property type="entry name" value="CRADD"/>
</dbReference>
<feature type="region of interest" description="Disordered" evidence="1">
    <location>
        <begin position="346"/>
        <end position="403"/>
    </location>
</feature>
<evidence type="ECO:0000313" key="4">
    <source>
        <dbReference type="RefSeq" id="XP_013390618.1"/>
    </source>
</evidence>
<dbReference type="InterPro" id="IPR011029">
    <property type="entry name" value="DEATH-like_dom_sf"/>
</dbReference>
<dbReference type="InParanoid" id="A0A1S3HX83"/>
<dbReference type="AlphaFoldDB" id="A0A1S3HX83"/>
<dbReference type="PROSITE" id="PS50209">
    <property type="entry name" value="CARD"/>
    <property type="match status" value="2"/>
</dbReference>
<feature type="compositionally biased region" description="Basic residues" evidence="1">
    <location>
        <begin position="386"/>
        <end position="397"/>
    </location>
</feature>
<dbReference type="Pfam" id="PF00619">
    <property type="entry name" value="CARD"/>
    <property type="match status" value="1"/>
</dbReference>
<keyword evidence="3" id="KW-1185">Reference proteome</keyword>
<dbReference type="Gene3D" id="1.10.533.10">
    <property type="entry name" value="Death Domain, Fas"/>
    <property type="match status" value="2"/>
</dbReference>
<gene>
    <name evidence="4" type="primary">LOC106159007</name>
</gene>
<dbReference type="GO" id="GO:0070513">
    <property type="term" value="F:death domain binding"/>
    <property type="evidence" value="ECO:0007669"/>
    <property type="project" value="InterPro"/>
</dbReference>
<dbReference type="CDD" id="cd01671">
    <property type="entry name" value="CARD"/>
    <property type="match status" value="2"/>
</dbReference>
<organism evidence="3 4">
    <name type="scientific">Lingula anatina</name>
    <name type="common">Brachiopod</name>
    <name type="synonym">Lingula unguis</name>
    <dbReference type="NCBI Taxonomy" id="7574"/>
    <lineage>
        <taxon>Eukaryota</taxon>
        <taxon>Metazoa</taxon>
        <taxon>Spiralia</taxon>
        <taxon>Lophotrochozoa</taxon>
        <taxon>Brachiopoda</taxon>
        <taxon>Linguliformea</taxon>
        <taxon>Lingulata</taxon>
        <taxon>Lingulida</taxon>
        <taxon>Linguloidea</taxon>
        <taxon>Lingulidae</taxon>
        <taxon>Lingula</taxon>
    </lineage>
</organism>
<evidence type="ECO:0000256" key="1">
    <source>
        <dbReference type="SAM" id="MobiDB-lite"/>
    </source>
</evidence>
<dbReference type="Gene3D" id="1.25.40.10">
    <property type="entry name" value="Tetratricopeptide repeat domain"/>
    <property type="match status" value="1"/>
</dbReference>
<name>A0A1S3HX83_LINAN</name>
<dbReference type="GeneID" id="106159007"/>
<dbReference type="KEGG" id="lak:106159007"/>
<dbReference type="GO" id="GO:0042981">
    <property type="term" value="P:regulation of apoptotic process"/>
    <property type="evidence" value="ECO:0007669"/>
    <property type="project" value="InterPro"/>
</dbReference>
<evidence type="ECO:0000313" key="3">
    <source>
        <dbReference type="Proteomes" id="UP000085678"/>
    </source>
</evidence>
<dbReference type="STRING" id="7574.A0A1S3HX83"/>
<feature type="domain" description="CARD" evidence="2">
    <location>
        <begin position="230"/>
        <end position="268"/>
    </location>
</feature>
<dbReference type="OrthoDB" id="6109927at2759"/>
<proteinExistence type="predicted"/>
<evidence type="ECO:0000259" key="2">
    <source>
        <dbReference type="PROSITE" id="PS50209"/>
    </source>
</evidence>